<organism evidence="2 3">
    <name type="scientific">Candidatus Blautia faecavium</name>
    <dbReference type="NCBI Taxonomy" id="2838487"/>
    <lineage>
        <taxon>Bacteria</taxon>
        <taxon>Bacillati</taxon>
        <taxon>Bacillota</taxon>
        <taxon>Clostridia</taxon>
        <taxon>Lachnospirales</taxon>
        <taxon>Lachnospiraceae</taxon>
        <taxon>Blautia</taxon>
    </lineage>
</organism>
<dbReference type="Proteomes" id="UP000823842">
    <property type="component" value="Unassembled WGS sequence"/>
</dbReference>
<accession>A0A9D2LT58</accession>
<protein>
    <submittedName>
        <fullName evidence="2">Uncharacterized protein</fullName>
    </submittedName>
</protein>
<evidence type="ECO:0000313" key="3">
    <source>
        <dbReference type="Proteomes" id="UP000823842"/>
    </source>
</evidence>
<reference evidence="2" key="2">
    <citation type="submission" date="2021-04" db="EMBL/GenBank/DDBJ databases">
        <authorList>
            <person name="Gilroy R."/>
        </authorList>
    </citation>
    <scope>NUCLEOTIDE SEQUENCE</scope>
    <source>
        <strain evidence="2">ChiSjej1B19-5720</strain>
    </source>
</reference>
<comment type="caution">
    <text evidence="2">The sequence shown here is derived from an EMBL/GenBank/DDBJ whole genome shotgun (WGS) entry which is preliminary data.</text>
</comment>
<dbReference type="AlphaFoldDB" id="A0A9D2LT58"/>
<sequence length="143" mass="16390">MKAHQDIFTAKLHELEQQYECLRKRLEICNAQSHRQIHRELESARQEYNSLELRLKQIVKNSRSPAVSSLAKVQLEYSQKTERLLKDQITADLHSDANTPGEDREEASALYAEYAIDFASMAVKYALLASLSALDMQTEPNKP</sequence>
<name>A0A9D2LT58_9FIRM</name>
<dbReference type="EMBL" id="DWYZ01000191">
    <property type="protein sequence ID" value="HJB29136.1"/>
    <property type="molecule type" value="Genomic_DNA"/>
</dbReference>
<feature type="coiled-coil region" evidence="1">
    <location>
        <begin position="5"/>
        <end position="61"/>
    </location>
</feature>
<gene>
    <name evidence="2" type="ORF">IAA06_10155</name>
</gene>
<reference evidence="2" key="1">
    <citation type="journal article" date="2021" name="PeerJ">
        <title>Extensive microbial diversity within the chicken gut microbiome revealed by metagenomics and culture.</title>
        <authorList>
            <person name="Gilroy R."/>
            <person name="Ravi A."/>
            <person name="Getino M."/>
            <person name="Pursley I."/>
            <person name="Horton D.L."/>
            <person name="Alikhan N.F."/>
            <person name="Baker D."/>
            <person name="Gharbi K."/>
            <person name="Hall N."/>
            <person name="Watson M."/>
            <person name="Adriaenssens E.M."/>
            <person name="Foster-Nyarko E."/>
            <person name="Jarju S."/>
            <person name="Secka A."/>
            <person name="Antonio M."/>
            <person name="Oren A."/>
            <person name="Chaudhuri R.R."/>
            <person name="La Ragione R."/>
            <person name="Hildebrand F."/>
            <person name="Pallen M.J."/>
        </authorList>
    </citation>
    <scope>NUCLEOTIDE SEQUENCE</scope>
    <source>
        <strain evidence="2">ChiSjej1B19-5720</strain>
    </source>
</reference>
<evidence type="ECO:0000256" key="1">
    <source>
        <dbReference type="SAM" id="Coils"/>
    </source>
</evidence>
<keyword evidence="1" id="KW-0175">Coiled coil</keyword>
<evidence type="ECO:0000313" key="2">
    <source>
        <dbReference type="EMBL" id="HJB29136.1"/>
    </source>
</evidence>
<proteinExistence type="predicted"/>